<comment type="caution">
    <text evidence="2">The sequence shown here is derived from an EMBL/GenBank/DDBJ whole genome shotgun (WGS) entry which is preliminary data.</text>
</comment>
<dbReference type="PANTHER" id="PTHR43861:SF3">
    <property type="entry name" value="PUTATIVE (AFU_ORTHOLOGUE AFUA_2G14390)-RELATED"/>
    <property type="match status" value="1"/>
</dbReference>
<reference evidence="2 3" key="1">
    <citation type="journal article" date="2018" name="Genome Biol. Evol.">
        <title>Multiple Roots of Fruiting Body Formation in Amoebozoa.</title>
        <authorList>
            <person name="Hillmann F."/>
            <person name="Forbes G."/>
            <person name="Novohradska S."/>
            <person name="Ferling I."/>
            <person name="Riege K."/>
            <person name="Groth M."/>
            <person name="Westermann M."/>
            <person name="Marz M."/>
            <person name="Spaller T."/>
            <person name="Winckler T."/>
            <person name="Schaap P."/>
            <person name="Glockner G."/>
        </authorList>
    </citation>
    <scope>NUCLEOTIDE SEQUENCE [LARGE SCALE GENOMIC DNA]</scope>
    <source>
        <strain evidence="2 3">Jena</strain>
    </source>
</reference>
<dbReference type="STRING" id="1890364.A0A2P6MZ67"/>
<dbReference type="GO" id="GO:0016740">
    <property type="term" value="F:transferase activity"/>
    <property type="evidence" value="ECO:0007669"/>
    <property type="project" value="UniProtKB-KW"/>
</dbReference>
<organism evidence="2 3">
    <name type="scientific">Planoprotostelium fungivorum</name>
    <dbReference type="NCBI Taxonomy" id="1890364"/>
    <lineage>
        <taxon>Eukaryota</taxon>
        <taxon>Amoebozoa</taxon>
        <taxon>Evosea</taxon>
        <taxon>Variosea</taxon>
        <taxon>Cavosteliida</taxon>
        <taxon>Cavosteliaceae</taxon>
        <taxon>Planoprotostelium</taxon>
    </lineage>
</organism>
<dbReference type="EMBL" id="MDYQ01000288">
    <property type="protein sequence ID" value="PRP76995.1"/>
    <property type="molecule type" value="Genomic_DNA"/>
</dbReference>
<proteinExistence type="predicted"/>
<gene>
    <name evidence="2" type="ORF">PROFUN_14706</name>
</gene>
<dbReference type="Gene3D" id="3.40.50.150">
    <property type="entry name" value="Vaccinia Virus protein VP39"/>
    <property type="match status" value="1"/>
</dbReference>
<dbReference type="Pfam" id="PF13489">
    <property type="entry name" value="Methyltransf_23"/>
    <property type="match status" value="1"/>
</dbReference>
<evidence type="ECO:0000313" key="3">
    <source>
        <dbReference type="Proteomes" id="UP000241769"/>
    </source>
</evidence>
<dbReference type="AlphaFoldDB" id="A0A2P6MZ67"/>
<keyword evidence="3" id="KW-1185">Reference proteome</keyword>
<dbReference type="Proteomes" id="UP000241769">
    <property type="component" value="Unassembled WGS sequence"/>
</dbReference>
<dbReference type="PANTHER" id="PTHR43861">
    <property type="entry name" value="TRANS-ACONITATE 2-METHYLTRANSFERASE-RELATED"/>
    <property type="match status" value="1"/>
</dbReference>
<keyword evidence="1" id="KW-0808">Transferase</keyword>
<sequence length="205" mass="23201">MDIEPKKWDDNPKHVEAAERAYQAIQSSIPLSSASQWNVLEIGCGTGLLSMRLSPRVKNILGVDPSSQMISAFNKKKEQYSNIDGVEVLLEREDQLPQDQRRFDFVASHLVFHHIPNMYGTIHLSHTLLHPGGHIAISDFQKTTHSELFHPKDKMEGVERHGINVEEMEDLLHKAGFVDVSVKLDKETEEGMMSFPFLLCTGRKA</sequence>
<accession>A0A2P6MZ67</accession>
<evidence type="ECO:0000256" key="1">
    <source>
        <dbReference type="ARBA" id="ARBA00022679"/>
    </source>
</evidence>
<dbReference type="CDD" id="cd02440">
    <property type="entry name" value="AdoMet_MTases"/>
    <property type="match status" value="1"/>
</dbReference>
<name>A0A2P6MZ67_9EUKA</name>
<protein>
    <submittedName>
        <fullName evidence="2">Uncharacterized protein</fullName>
    </submittedName>
</protein>
<dbReference type="SUPFAM" id="SSF53335">
    <property type="entry name" value="S-adenosyl-L-methionine-dependent methyltransferases"/>
    <property type="match status" value="1"/>
</dbReference>
<dbReference type="InParanoid" id="A0A2P6MZ67"/>
<evidence type="ECO:0000313" key="2">
    <source>
        <dbReference type="EMBL" id="PRP76995.1"/>
    </source>
</evidence>
<dbReference type="InterPro" id="IPR029063">
    <property type="entry name" value="SAM-dependent_MTases_sf"/>
</dbReference>
<dbReference type="OrthoDB" id="10017101at2759"/>